<gene>
    <name evidence="5" type="primary">BCP1</name>
    <name evidence="5" type="ORF">DEBR0S1_23794G</name>
</gene>
<comment type="subcellular location">
    <subcellularLocation>
        <location evidence="3">Nucleus</location>
    </subcellularLocation>
</comment>
<evidence type="ECO:0000256" key="4">
    <source>
        <dbReference type="SAM" id="MobiDB-lite"/>
    </source>
</evidence>
<dbReference type="InterPro" id="IPR025602">
    <property type="entry name" value="BCP1_family"/>
</dbReference>
<evidence type="ECO:0000256" key="3">
    <source>
        <dbReference type="PIRNR" id="PIRNR028983"/>
    </source>
</evidence>
<dbReference type="PANTHER" id="PTHR13261">
    <property type="entry name" value="BRCA2 AND CDKN1A INTERACTING PROTEIN"/>
    <property type="match status" value="1"/>
</dbReference>
<dbReference type="GO" id="GO:0015031">
    <property type="term" value="P:protein transport"/>
    <property type="evidence" value="ECO:0007669"/>
    <property type="project" value="UniProtKB-KW"/>
</dbReference>
<dbReference type="Proteomes" id="UP000478008">
    <property type="component" value="Unassembled WGS sequence"/>
</dbReference>
<comment type="similarity">
    <text evidence="1 3">Belongs to the BCP1 family.</text>
</comment>
<keyword evidence="6" id="KW-1185">Reference proteome</keyword>
<feature type="compositionally biased region" description="Basic and acidic residues" evidence="4">
    <location>
        <begin position="1"/>
        <end position="14"/>
    </location>
</feature>
<comment type="function">
    <text evidence="3">Involved in nuclear export, actin cytoskeleton organization and vesicular transport.</text>
</comment>
<keyword evidence="3" id="KW-0539">Nucleus</keyword>
<dbReference type="STRING" id="5007.A0A3F2XXY0"/>
<evidence type="ECO:0000313" key="6">
    <source>
        <dbReference type="Proteomes" id="UP000478008"/>
    </source>
</evidence>
<organism evidence="5 6">
    <name type="scientific">Dekkera bruxellensis</name>
    <name type="common">Brettanomyces custersii</name>
    <dbReference type="NCBI Taxonomy" id="5007"/>
    <lineage>
        <taxon>Eukaryota</taxon>
        <taxon>Fungi</taxon>
        <taxon>Dikarya</taxon>
        <taxon>Ascomycota</taxon>
        <taxon>Saccharomycotina</taxon>
        <taxon>Pichiomycetes</taxon>
        <taxon>Pichiales</taxon>
        <taxon>Pichiaceae</taxon>
        <taxon>Brettanomyces</taxon>
    </lineage>
</organism>
<evidence type="ECO:0000256" key="1">
    <source>
        <dbReference type="ARBA" id="ARBA00006781"/>
    </source>
</evidence>
<sequence length="296" mass="33895">MPKRTQEDILKEEVSDIDVSSSEDEELCEDEEPELIDVDFDFFNINPKIDHEGTKCFIRQIFQQDSELISFSQLTDVLLSKNEVGSTVKTDGPNGDVFSIITVTGLTDGPNNPILKKLSNYLIQKTENDGKFNSVLHQLLVPGSKHLLGLLFSERMINMPVETVPPMYNMLIKEMEKADYKYDYFIIPSRVYKIVDSEVDKELKREEDGSEPALKKRSKKGTNGMSELDYYHDEDVILEKYALHHGYYEYTNKGINPDARRVFNDYAIVPKLSLILIDKNSLEKAIEEMNSKFSAA</sequence>
<feature type="region of interest" description="Disordered" evidence="4">
    <location>
        <begin position="1"/>
        <end position="24"/>
    </location>
</feature>
<dbReference type="AlphaFoldDB" id="A0A3F2XXY0"/>
<name>A0A3F2XXY0_DEKBR</name>
<accession>A0A3F2XXY0</accession>
<evidence type="ECO:0000313" key="5">
    <source>
        <dbReference type="EMBL" id="VUG16712.1"/>
    </source>
</evidence>
<protein>
    <recommendedName>
        <fullName evidence="2 3">Protein BCP1</fullName>
    </recommendedName>
</protein>
<keyword evidence="3" id="KW-0813">Transport</keyword>
<dbReference type="Pfam" id="PF13862">
    <property type="entry name" value="BCCIP"/>
    <property type="match status" value="1"/>
</dbReference>
<dbReference type="EMBL" id="CABFWN010000001">
    <property type="protein sequence ID" value="VUG16712.1"/>
    <property type="molecule type" value="Genomic_DNA"/>
</dbReference>
<evidence type="ECO:0000256" key="2">
    <source>
        <dbReference type="ARBA" id="ARBA00014649"/>
    </source>
</evidence>
<keyword evidence="3" id="KW-0653">Protein transport</keyword>
<dbReference type="GO" id="GO:0005634">
    <property type="term" value="C:nucleus"/>
    <property type="evidence" value="ECO:0007669"/>
    <property type="project" value="UniProtKB-SubCell"/>
</dbReference>
<dbReference type="PANTHER" id="PTHR13261:SF0">
    <property type="entry name" value="BRCA2 AND CDKN1A-INTERACTING PROTEIN"/>
    <property type="match status" value="1"/>
</dbReference>
<proteinExistence type="inferred from homology"/>
<reference evidence="5 6" key="1">
    <citation type="submission" date="2019-07" db="EMBL/GenBank/DDBJ databases">
        <authorList>
            <person name="Friedrich A."/>
            <person name="Schacherer J."/>
        </authorList>
    </citation>
    <scope>NUCLEOTIDE SEQUENCE [LARGE SCALE GENOMIC DNA]</scope>
</reference>
<dbReference type="PIRSF" id="PIRSF028983">
    <property type="entry name" value="BCP1"/>
    <property type="match status" value="1"/>
</dbReference>